<sequence length="99" mass="11627">MVNTLQRDELRRKQVLSYELKRRQYKLIIQDLSLSPDIRARAVELLNKLPRSSSPTRIRNRCILSGRSRGVLRQWRISRIRFRDLAAQGLIPGVSKASW</sequence>
<reference evidence="4" key="1">
    <citation type="submission" date="2021-02" db="EMBL/GenBank/DDBJ databases">
        <title>Organelle genome of a novel green alga in the class Trebouxiophyceae.</title>
        <authorList>
            <person name="Takusagawa M."/>
            <person name="Misumi O."/>
            <person name="Inui T.I."/>
            <person name="Kato S."/>
            <person name="Matsunaga S."/>
            <person name="Kuroiwa H."/>
            <person name="Kuroiwa T."/>
        </authorList>
    </citation>
    <scope>NUCLEOTIDE SEQUENCE</scope>
    <source>
        <strain evidence="4">311 I</strain>
    </source>
</reference>
<dbReference type="GO" id="GO:0006412">
    <property type="term" value="P:translation"/>
    <property type="evidence" value="ECO:0007669"/>
    <property type="project" value="InterPro"/>
</dbReference>
<organism evidence="4">
    <name type="scientific">Medakamo hakoo</name>
    <dbReference type="NCBI Taxonomy" id="3113649"/>
    <lineage>
        <taxon>Eukaryota</taxon>
        <taxon>Viridiplantae</taxon>
        <taxon>Chlorophyta</taxon>
        <taxon>core chlorophytes</taxon>
        <taxon>Trebouxiophyceae</taxon>
        <taxon>Trebouxiophyceae incertae sedis</taxon>
        <taxon>Coccomyxaceae</taxon>
        <taxon>Medakamo</taxon>
    </lineage>
</organism>
<keyword evidence="4" id="KW-0496">Mitochondrion</keyword>
<dbReference type="EMBL" id="LC604817">
    <property type="protein sequence ID" value="BCT02592.1"/>
    <property type="molecule type" value="Genomic_DNA"/>
</dbReference>
<dbReference type="PANTHER" id="PTHR19836:SF19">
    <property type="entry name" value="SMALL RIBOSOMAL SUBUNIT PROTEIN US14M"/>
    <property type="match status" value="1"/>
</dbReference>
<protein>
    <submittedName>
        <fullName evidence="4">Ribossomal protein S14</fullName>
    </submittedName>
</protein>
<evidence type="ECO:0000313" key="4">
    <source>
        <dbReference type="EMBL" id="BCT02592.1"/>
    </source>
</evidence>
<evidence type="ECO:0000256" key="1">
    <source>
        <dbReference type="ARBA" id="ARBA00009083"/>
    </source>
</evidence>
<dbReference type="SUPFAM" id="SSF57716">
    <property type="entry name" value="Glucocorticoid receptor-like (DNA-binding domain)"/>
    <property type="match status" value="1"/>
</dbReference>
<gene>
    <name evidence="4" type="primary">rps14</name>
</gene>
<accession>A0A8D5Q0F8</accession>
<dbReference type="GO" id="GO:0003735">
    <property type="term" value="F:structural constituent of ribosome"/>
    <property type="evidence" value="ECO:0007669"/>
    <property type="project" value="InterPro"/>
</dbReference>
<geneLocation type="mitochondrion" evidence="4"/>
<evidence type="ECO:0000256" key="2">
    <source>
        <dbReference type="ARBA" id="ARBA00022980"/>
    </source>
</evidence>
<dbReference type="FunFam" id="1.10.287.1480:FF:000001">
    <property type="entry name" value="30S ribosomal protein S14"/>
    <property type="match status" value="1"/>
</dbReference>
<dbReference type="NCBIfam" id="NF006477">
    <property type="entry name" value="PRK08881.1"/>
    <property type="match status" value="1"/>
</dbReference>
<comment type="similarity">
    <text evidence="1">Belongs to the universal ribosomal protein uS14 family.</text>
</comment>
<name>A0A8D5Q0F8_9CHLO</name>
<keyword evidence="3" id="KW-0687">Ribonucleoprotein</keyword>
<dbReference type="Pfam" id="PF00253">
    <property type="entry name" value="Ribosomal_S14"/>
    <property type="match status" value="1"/>
</dbReference>
<dbReference type="InterPro" id="IPR001209">
    <property type="entry name" value="Ribosomal_uS14"/>
</dbReference>
<dbReference type="GO" id="GO:0005763">
    <property type="term" value="C:mitochondrial small ribosomal subunit"/>
    <property type="evidence" value="ECO:0007669"/>
    <property type="project" value="TreeGrafter"/>
</dbReference>
<evidence type="ECO:0000256" key="3">
    <source>
        <dbReference type="ARBA" id="ARBA00023274"/>
    </source>
</evidence>
<proteinExistence type="inferred from homology"/>
<dbReference type="AlphaFoldDB" id="A0A8D5Q0F8"/>
<keyword evidence="2" id="KW-0689">Ribosomal protein</keyword>
<dbReference type="Gene3D" id="1.10.287.1480">
    <property type="match status" value="1"/>
</dbReference>
<dbReference type="PANTHER" id="PTHR19836">
    <property type="entry name" value="30S RIBOSOMAL PROTEIN S14"/>
    <property type="match status" value="1"/>
</dbReference>